<dbReference type="Proteomes" id="UP001164390">
    <property type="component" value="Chromosome"/>
</dbReference>
<dbReference type="Pfam" id="PF00528">
    <property type="entry name" value="BPD_transp_1"/>
    <property type="match status" value="1"/>
</dbReference>
<dbReference type="InterPro" id="IPR045621">
    <property type="entry name" value="BPD_transp_1_N"/>
</dbReference>
<protein>
    <submittedName>
        <fullName evidence="9">ABC transporter permease</fullName>
    </submittedName>
</protein>
<evidence type="ECO:0000256" key="4">
    <source>
        <dbReference type="ARBA" id="ARBA00022692"/>
    </source>
</evidence>
<dbReference type="AlphaFoldDB" id="A0AA46TF75"/>
<name>A0AA46TF75_9ACTN</name>
<accession>A0AA46TF75</accession>
<keyword evidence="3" id="KW-1003">Cell membrane</keyword>
<feature type="transmembrane region" description="Helical" evidence="7">
    <location>
        <begin position="289"/>
        <end position="315"/>
    </location>
</feature>
<dbReference type="CDD" id="cd06261">
    <property type="entry name" value="TM_PBP2"/>
    <property type="match status" value="1"/>
</dbReference>
<feature type="domain" description="ABC transmembrane type-1" evidence="8">
    <location>
        <begin position="93"/>
        <end position="308"/>
    </location>
</feature>
<dbReference type="PANTHER" id="PTHR43163">
    <property type="entry name" value="DIPEPTIDE TRANSPORT SYSTEM PERMEASE PROTEIN DPPB-RELATED"/>
    <property type="match status" value="1"/>
</dbReference>
<gene>
    <name evidence="9" type="ORF">L0C25_17060</name>
</gene>
<feature type="transmembrane region" description="Helical" evidence="7">
    <location>
        <begin position="243"/>
        <end position="269"/>
    </location>
</feature>
<sequence>MIGYVLRRLVYSVPVVLVASFVLFWAVRAAFDPLAKLRQSRDPGLVQRETERLGLDKPVPEQYALWLKEFVTGNWGVSTRTSGDVRPMIADALWPTTQLIAWALLCGVLVAGSIAVFSAVHRYSWGDHLLTGLSYIGVAMPAFWFGLILIQLLAVGPMQYVDTDEPFLYFIGLHSPGESGFNLDYVRHLVLPVLTLTIALVASWSRYGRAAMLDSLSSDYIRTARAKGVRRRRIIWNHAARNALAPFVTVVALDAALLFGGLVVTEQIFSIPGMGRLFLDSLQAGDVYVLIPWMMIVAVAVVACNLIADLSYAVLDPRVRLR</sequence>
<reference evidence="9" key="1">
    <citation type="submission" date="2022-01" db="EMBL/GenBank/DDBJ databases">
        <title>Nocardioidaceae gen. sp. A5X3R13.</title>
        <authorList>
            <person name="Lopez Marin M.A."/>
            <person name="Uhlik O."/>
        </authorList>
    </citation>
    <scope>NUCLEOTIDE SEQUENCE</scope>
    <source>
        <strain evidence="9">A5X3R13</strain>
    </source>
</reference>
<dbReference type="InterPro" id="IPR000515">
    <property type="entry name" value="MetI-like"/>
</dbReference>
<feature type="transmembrane region" description="Helical" evidence="7">
    <location>
        <begin position="9"/>
        <end position="31"/>
    </location>
</feature>
<dbReference type="GO" id="GO:0005886">
    <property type="term" value="C:plasma membrane"/>
    <property type="evidence" value="ECO:0007669"/>
    <property type="project" value="UniProtKB-SubCell"/>
</dbReference>
<dbReference type="RefSeq" id="WP_271632904.1">
    <property type="nucleotide sequence ID" value="NZ_CP094970.1"/>
</dbReference>
<dbReference type="KEGG" id="sgrg:L0C25_17060"/>
<keyword evidence="10" id="KW-1185">Reference proteome</keyword>
<evidence type="ECO:0000256" key="6">
    <source>
        <dbReference type="ARBA" id="ARBA00023136"/>
    </source>
</evidence>
<keyword evidence="4 7" id="KW-0812">Transmembrane</keyword>
<dbReference type="InterPro" id="IPR035906">
    <property type="entry name" value="MetI-like_sf"/>
</dbReference>
<keyword evidence="6 7" id="KW-0472">Membrane</keyword>
<dbReference type="GO" id="GO:0055085">
    <property type="term" value="P:transmembrane transport"/>
    <property type="evidence" value="ECO:0007669"/>
    <property type="project" value="InterPro"/>
</dbReference>
<dbReference type="SUPFAM" id="SSF161098">
    <property type="entry name" value="MetI-like"/>
    <property type="match status" value="1"/>
</dbReference>
<organism evidence="9 10">
    <name type="scientific">Solicola gregarius</name>
    <dbReference type="NCBI Taxonomy" id="2908642"/>
    <lineage>
        <taxon>Bacteria</taxon>
        <taxon>Bacillati</taxon>
        <taxon>Actinomycetota</taxon>
        <taxon>Actinomycetes</taxon>
        <taxon>Propionibacteriales</taxon>
        <taxon>Nocardioidaceae</taxon>
        <taxon>Solicola</taxon>
    </lineage>
</organism>
<feature type="transmembrane region" description="Helical" evidence="7">
    <location>
        <begin position="132"/>
        <end position="154"/>
    </location>
</feature>
<comment type="similarity">
    <text evidence="7">Belongs to the binding-protein-dependent transport system permease family.</text>
</comment>
<dbReference type="EMBL" id="CP094970">
    <property type="protein sequence ID" value="UYM04239.1"/>
    <property type="molecule type" value="Genomic_DNA"/>
</dbReference>
<dbReference type="Gene3D" id="1.10.3720.10">
    <property type="entry name" value="MetI-like"/>
    <property type="match status" value="1"/>
</dbReference>
<keyword evidence="5 7" id="KW-1133">Transmembrane helix</keyword>
<keyword evidence="2 7" id="KW-0813">Transport</keyword>
<dbReference type="PROSITE" id="PS50928">
    <property type="entry name" value="ABC_TM1"/>
    <property type="match status" value="1"/>
</dbReference>
<evidence type="ECO:0000256" key="2">
    <source>
        <dbReference type="ARBA" id="ARBA00022448"/>
    </source>
</evidence>
<evidence type="ECO:0000256" key="7">
    <source>
        <dbReference type="RuleBase" id="RU363032"/>
    </source>
</evidence>
<proteinExistence type="inferred from homology"/>
<feature type="transmembrane region" description="Helical" evidence="7">
    <location>
        <begin position="185"/>
        <end position="204"/>
    </location>
</feature>
<evidence type="ECO:0000313" key="9">
    <source>
        <dbReference type="EMBL" id="UYM04239.1"/>
    </source>
</evidence>
<dbReference type="PANTHER" id="PTHR43163:SF6">
    <property type="entry name" value="DIPEPTIDE TRANSPORT SYSTEM PERMEASE PROTEIN DPPB-RELATED"/>
    <property type="match status" value="1"/>
</dbReference>
<evidence type="ECO:0000256" key="5">
    <source>
        <dbReference type="ARBA" id="ARBA00022989"/>
    </source>
</evidence>
<comment type="subcellular location">
    <subcellularLocation>
        <location evidence="1 7">Cell membrane</location>
        <topology evidence="1 7">Multi-pass membrane protein</topology>
    </subcellularLocation>
</comment>
<dbReference type="Pfam" id="PF19300">
    <property type="entry name" value="BPD_transp_1_N"/>
    <property type="match status" value="1"/>
</dbReference>
<evidence type="ECO:0000259" key="8">
    <source>
        <dbReference type="PROSITE" id="PS50928"/>
    </source>
</evidence>
<evidence type="ECO:0000256" key="1">
    <source>
        <dbReference type="ARBA" id="ARBA00004651"/>
    </source>
</evidence>
<evidence type="ECO:0000256" key="3">
    <source>
        <dbReference type="ARBA" id="ARBA00022475"/>
    </source>
</evidence>
<evidence type="ECO:0000313" key="10">
    <source>
        <dbReference type="Proteomes" id="UP001164390"/>
    </source>
</evidence>
<feature type="transmembrane region" description="Helical" evidence="7">
    <location>
        <begin position="99"/>
        <end position="120"/>
    </location>
</feature>